<organism evidence="5 6">
    <name type="scientific">Thermanaerosceptrum fracticalcis</name>
    <dbReference type="NCBI Taxonomy" id="1712410"/>
    <lineage>
        <taxon>Bacteria</taxon>
        <taxon>Bacillati</taxon>
        <taxon>Bacillota</taxon>
        <taxon>Clostridia</taxon>
        <taxon>Eubacteriales</taxon>
        <taxon>Peptococcaceae</taxon>
        <taxon>Thermanaerosceptrum</taxon>
    </lineage>
</organism>
<dbReference type="KEGG" id="tfr:BR63_02740"/>
<comment type="similarity">
    <text evidence="3">Belongs to the peptidase U32 family.</text>
</comment>
<feature type="domain" description="Peptidase family U32 C-terminal" evidence="4">
    <location>
        <begin position="321"/>
        <end position="402"/>
    </location>
</feature>
<dbReference type="OrthoDB" id="9807498at2"/>
<dbReference type="GO" id="GO:0008233">
    <property type="term" value="F:peptidase activity"/>
    <property type="evidence" value="ECO:0007669"/>
    <property type="project" value="UniProtKB-KW"/>
</dbReference>
<dbReference type="RefSeq" id="WP_034421707.1">
    <property type="nucleotide sequence ID" value="NZ_CP045798.1"/>
</dbReference>
<dbReference type="Pfam" id="PF01136">
    <property type="entry name" value="Peptidase_U32"/>
    <property type="match status" value="1"/>
</dbReference>
<dbReference type="GO" id="GO:0006508">
    <property type="term" value="P:proteolysis"/>
    <property type="evidence" value="ECO:0007669"/>
    <property type="project" value="UniProtKB-KW"/>
</dbReference>
<dbReference type="Gene3D" id="2.40.30.10">
    <property type="entry name" value="Translation factors"/>
    <property type="match status" value="1"/>
</dbReference>
<accession>A0A7G6DZR8</accession>
<gene>
    <name evidence="5" type="ORF">BR63_02740</name>
</gene>
<evidence type="ECO:0000259" key="4">
    <source>
        <dbReference type="Pfam" id="PF16325"/>
    </source>
</evidence>
<dbReference type="Pfam" id="PF16325">
    <property type="entry name" value="Peptidase_U32_C"/>
    <property type="match status" value="1"/>
</dbReference>
<dbReference type="AlphaFoldDB" id="A0A7G6DZR8"/>
<dbReference type="InterPro" id="IPR051454">
    <property type="entry name" value="RNA/ubiquinone_mod_enzymes"/>
</dbReference>
<dbReference type="PANTHER" id="PTHR30217">
    <property type="entry name" value="PEPTIDASE U32 FAMILY"/>
    <property type="match status" value="1"/>
</dbReference>
<evidence type="ECO:0000256" key="3">
    <source>
        <dbReference type="ARBA" id="ARBA00038374"/>
    </source>
</evidence>
<evidence type="ECO:0000256" key="1">
    <source>
        <dbReference type="ARBA" id="ARBA00022670"/>
    </source>
</evidence>
<evidence type="ECO:0000313" key="5">
    <source>
        <dbReference type="EMBL" id="QNB45322.1"/>
    </source>
</evidence>
<evidence type="ECO:0000256" key="2">
    <source>
        <dbReference type="ARBA" id="ARBA00022801"/>
    </source>
</evidence>
<proteinExistence type="inferred from homology"/>
<reference evidence="5 6" key="1">
    <citation type="journal article" date="2019" name="Front. Microbiol.">
        <title>Thermoanaerosceptrum fracticalcis gen. nov. sp. nov., a Novel Fumarate-Fermenting Microorganism From a Deep Fractured Carbonate Aquifer of the US Great Basin.</title>
        <authorList>
            <person name="Hamilton-Brehm S.D."/>
            <person name="Stewart L.E."/>
            <person name="Zavarin M."/>
            <person name="Caldwell M."/>
            <person name="Lawson P.A."/>
            <person name="Onstott T.C."/>
            <person name="Grzymski J."/>
            <person name="Neveux I."/>
            <person name="Lollar B.S."/>
            <person name="Russell C.E."/>
            <person name="Moser D.P."/>
        </authorList>
    </citation>
    <scope>NUCLEOTIDE SEQUENCE [LARGE SCALE GENOMIC DNA]</scope>
    <source>
        <strain evidence="5 6">DRI-13</strain>
    </source>
</reference>
<dbReference type="Proteomes" id="UP000515847">
    <property type="component" value="Chromosome"/>
</dbReference>
<keyword evidence="6" id="KW-1185">Reference proteome</keyword>
<dbReference type="PANTHER" id="PTHR30217:SF6">
    <property type="entry name" value="TRNA HYDROXYLATION PROTEIN P"/>
    <property type="match status" value="1"/>
</dbReference>
<dbReference type="PROSITE" id="PS01276">
    <property type="entry name" value="PEPTIDASE_U32"/>
    <property type="match status" value="1"/>
</dbReference>
<dbReference type="InterPro" id="IPR032525">
    <property type="entry name" value="Peptidase_U32_C"/>
</dbReference>
<keyword evidence="1" id="KW-0645">Protease</keyword>
<protein>
    <submittedName>
        <fullName evidence="5">U32 family peptidase</fullName>
    </submittedName>
</protein>
<dbReference type="InterPro" id="IPR001539">
    <property type="entry name" value="Peptidase_U32"/>
</dbReference>
<dbReference type="EMBL" id="CP045798">
    <property type="protein sequence ID" value="QNB45322.1"/>
    <property type="molecule type" value="Genomic_DNA"/>
</dbReference>
<evidence type="ECO:0000313" key="6">
    <source>
        <dbReference type="Proteomes" id="UP000515847"/>
    </source>
</evidence>
<keyword evidence="2" id="KW-0378">Hydrolase</keyword>
<name>A0A7G6DZR8_THEFR</name>
<sequence>MKKVELLAPAGNLEKLKMAVHYGADAVYLGGKKFGLRAAAGNFTTEEMIEGVKFAHERHAKVYVTVNIFAHNDDLHGLKEYLQELESLGADGIILSDPGIFSITQEIITKMEIHLSTQANTTNWASCKFWEKQGIKRIVLARELSLKEIKEIRERTDAELEVFVHGAMCMSYSGRCLLSNYMADRDANRGECAQPCRWNYALVEEKRPGIYYPIEEDERGSYIFNSQDLCLIQYLPELIEAGVDSLKIEGRMKSSHYVATVVYAYRKALDNYYQDPVNHTFNPKWYEEILKVSHRDYTTGFLFGKPTAQAHNYGTSSYLRYYDFVGLVLDYDPVSRWATVEQRNNFRVGDKLEFIGPKTDLFQEVLTAMTDETGTPIEVAPHPQQIVKIPVSQRVKPWDLIRRAKHEEQNLLKDS</sequence>